<feature type="domain" description="Major facilitator superfamily (MFS) profile" evidence="8">
    <location>
        <begin position="6"/>
        <end position="476"/>
    </location>
</feature>
<comment type="caution">
    <text evidence="9">The sequence shown here is derived from an EMBL/GenBank/DDBJ whole genome shotgun (WGS) entry which is preliminary data.</text>
</comment>
<feature type="transmembrane region" description="Helical" evidence="7">
    <location>
        <begin position="192"/>
        <end position="211"/>
    </location>
</feature>
<dbReference type="PANTHER" id="PTHR42718:SF49">
    <property type="entry name" value="EXPORT PROTEIN"/>
    <property type="match status" value="1"/>
</dbReference>
<dbReference type="InterPro" id="IPR036259">
    <property type="entry name" value="MFS_trans_sf"/>
</dbReference>
<evidence type="ECO:0000259" key="8">
    <source>
        <dbReference type="PROSITE" id="PS50850"/>
    </source>
</evidence>
<feature type="transmembrane region" description="Helical" evidence="7">
    <location>
        <begin position="7"/>
        <end position="28"/>
    </location>
</feature>
<comment type="subcellular location">
    <subcellularLocation>
        <location evidence="1">Cell membrane</location>
        <topology evidence="1">Multi-pass membrane protein</topology>
    </subcellularLocation>
</comment>
<keyword evidence="3" id="KW-1003">Cell membrane</keyword>
<keyword evidence="10" id="KW-1185">Reference proteome</keyword>
<dbReference type="Gene3D" id="1.20.1250.20">
    <property type="entry name" value="MFS general substrate transporter like domains"/>
    <property type="match status" value="1"/>
</dbReference>
<dbReference type="Proteomes" id="UP001165074">
    <property type="component" value="Unassembled WGS sequence"/>
</dbReference>
<dbReference type="PRINTS" id="PR01036">
    <property type="entry name" value="TCRTETB"/>
</dbReference>
<feature type="transmembrane region" description="Helical" evidence="7">
    <location>
        <begin position="217"/>
        <end position="240"/>
    </location>
</feature>
<dbReference type="Pfam" id="PF07690">
    <property type="entry name" value="MFS_1"/>
    <property type="match status" value="1"/>
</dbReference>
<dbReference type="GO" id="GO:0022857">
    <property type="term" value="F:transmembrane transporter activity"/>
    <property type="evidence" value="ECO:0007669"/>
    <property type="project" value="InterPro"/>
</dbReference>
<evidence type="ECO:0000313" key="10">
    <source>
        <dbReference type="Proteomes" id="UP001165074"/>
    </source>
</evidence>
<feature type="transmembrane region" description="Helical" evidence="7">
    <location>
        <begin position="97"/>
        <end position="118"/>
    </location>
</feature>
<dbReference type="InterPro" id="IPR004638">
    <property type="entry name" value="EmrB-like"/>
</dbReference>
<organism evidence="9 10">
    <name type="scientific">Actinoallomurus iriomotensis</name>
    <dbReference type="NCBI Taxonomy" id="478107"/>
    <lineage>
        <taxon>Bacteria</taxon>
        <taxon>Bacillati</taxon>
        <taxon>Actinomycetota</taxon>
        <taxon>Actinomycetes</taxon>
        <taxon>Streptosporangiales</taxon>
        <taxon>Thermomonosporaceae</taxon>
        <taxon>Actinoallomurus</taxon>
    </lineage>
</organism>
<keyword evidence="5 7" id="KW-1133">Transmembrane helix</keyword>
<dbReference type="InterPro" id="IPR005829">
    <property type="entry name" value="Sugar_transporter_CS"/>
</dbReference>
<feature type="transmembrane region" description="Helical" evidence="7">
    <location>
        <begin position="48"/>
        <end position="67"/>
    </location>
</feature>
<dbReference type="AlphaFoldDB" id="A0A9W6RYU6"/>
<accession>A0A9W6RYU6</accession>
<dbReference type="SUPFAM" id="SSF103473">
    <property type="entry name" value="MFS general substrate transporter"/>
    <property type="match status" value="1"/>
</dbReference>
<dbReference type="PROSITE" id="PS50850">
    <property type="entry name" value="MFS"/>
    <property type="match status" value="1"/>
</dbReference>
<keyword evidence="4 7" id="KW-0812">Transmembrane</keyword>
<evidence type="ECO:0000256" key="2">
    <source>
        <dbReference type="ARBA" id="ARBA00022448"/>
    </source>
</evidence>
<feature type="transmembrane region" description="Helical" evidence="7">
    <location>
        <begin position="130"/>
        <end position="152"/>
    </location>
</feature>
<dbReference type="EMBL" id="BSTK01000001">
    <property type="protein sequence ID" value="GLY82647.1"/>
    <property type="molecule type" value="Genomic_DNA"/>
</dbReference>
<feature type="transmembrane region" description="Helical" evidence="7">
    <location>
        <begin position="453"/>
        <end position="472"/>
    </location>
</feature>
<dbReference type="PROSITE" id="PS00216">
    <property type="entry name" value="SUGAR_TRANSPORT_1"/>
    <property type="match status" value="1"/>
</dbReference>
<sequence>MRKWLPLVAICLGAFMLLVDVTIVTVALPPMARSLRASFSGLQWVLDIYALSLAALLLGAGALADLLGRRRVYVAGLVIFAAASLACGLAPNAATLITARAVQGIGGAAMFTTTLALLNITYHGRDRGVAFGVWGAVNGVAAAGGPVLGGLLTEHVSWRAIFLVNLPVTAVTVALTLACVRETGRTPGARPDVGGLCSFTVCAGALTYGLIRAGGDGFGAAVPLAMFGLAALALVVFVAVELRTRRPLLDLALFRSPSFSAIMLGGALLMASAFACLAFTSVWLQTVLGLGPVKAGLALVPMAATSFVVSAAGARVLHRVPPRLTIGIGLLLIGAGAGLQGVLSAGSTWTAITPGLVVGGLGVGLAIPSLSSAAMAAAPHQRGGMAGGALNTSRQLGYALGVAVLGVLMRARVEHVLTGHVPDPHGMAGAVGGGRAPHLPIVRSAAASGLNTVYAVAAGLGLAAGIIVLLLVRSPQPSAAPEPDRETVAA</sequence>
<evidence type="ECO:0000256" key="7">
    <source>
        <dbReference type="SAM" id="Phobius"/>
    </source>
</evidence>
<dbReference type="PANTHER" id="PTHR42718">
    <property type="entry name" value="MAJOR FACILITATOR SUPERFAMILY MULTIDRUG TRANSPORTER MFSC"/>
    <property type="match status" value="1"/>
</dbReference>
<dbReference type="InterPro" id="IPR020846">
    <property type="entry name" value="MFS_dom"/>
</dbReference>
<evidence type="ECO:0000256" key="4">
    <source>
        <dbReference type="ARBA" id="ARBA00022692"/>
    </source>
</evidence>
<evidence type="ECO:0000256" key="1">
    <source>
        <dbReference type="ARBA" id="ARBA00004651"/>
    </source>
</evidence>
<evidence type="ECO:0000313" key="9">
    <source>
        <dbReference type="EMBL" id="GLY82647.1"/>
    </source>
</evidence>
<evidence type="ECO:0000256" key="3">
    <source>
        <dbReference type="ARBA" id="ARBA00022475"/>
    </source>
</evidence>
<protein>
    <submittedName>
        <fullName evidence="9">MFS transporter</fullName>
    </submittedName>
</protein>
<dbReference type="CDD" id="cd17321">
    <property type="entry name" value="MFS_MMR_MDR_like"/>
    <property type="match status" value="1"/>
</dbReference>
<feature type="transmembrane region" description="Helical" evidence="7">
    <location>
        <begin position="72"/>
        <end position="91"/>
    </location>
</feature>
<feature type="transmembrane region" description="Helical" evidence="7">
    <location>
        <begin position="296"/>
        <end position="317"/>
    </location>
</feature>
<evidence type="ECO:0000256" key="5">
    <source>
        <dbReference type="ARBA" id="ARBA00022989"/>
    </source>
</evidence>
<dbReference type="GO" id="GO:0005886">
    <property type="term" value="C:plasma membrane"/>
    <property type="evidence" value="ECO:0007669"/>
    <property type="project" value="UniProtKB-SubCell"/>
</dbReference>
<feature type="transmembrane region" description="Helical" evidence="7">
    <location>
        <begin position="261"/>
        <end position="284"/>
    </location>
</feature>
<gene>
    <name evidence="9" type="ORF">Airi02_005780</name>
</gene>
<keyword evidence="6 7" id="KW-0472">Membrane</keyword>
<reference evidence="9" key="1">
    <citation type="submission" date="2023-03" db="EMBL/GenBank/DDBJ databases">
        <title>Actinoallomurus iriomotensis NBRC 103684.</title>
        <authorList>
            <person name="Ichikawa N."/>
            <person name="Sato H."/>
            <person name="Tonouchi N."/>
        </authorList>
    </citation>
    <scope>NUCLEOTIDE SEQUENCE</scope>
    <source>
        <strain evidence="9">NBRC 103684</strain>
    </source>
</reference>
<dbReference type="Gene3D" id="1.20.1720.10">
    <property type="entry name" value="Multidrug resistance protein D"/>
    <property type="match status" value="1"/>
</dbReference>
<feature type="transmembrane region" description="Helical" evidence="7">
    <location>
        <begin position="324"/>
        <end position="343"/>
    </location>
</feature>
<feature type="transmembrane region" description="Helical" evidence="7">
    <location>
        <begin position="158"/>
        <end position="180"/>
    </location>
</feature>
<name>A0A9W6RYU6_9ACTN</name>
<evidence type="ECO:0000256" key="6">
    <source>
        <dbReference type="ARBA" id="ARBA00023136"/>
    </source>
</evidence>
<feature type="transmembrane region" description="Helical" evidence="7">
    <location>
        <begin position="355"/>
        <end position="376"/>
    </location>
</feature>
<keyword evidence="2" id="KW-0813">Transport</keyword>
<dbReference type="RefSeq" id="WP_285566427.1">
    <property type="nucleotide sequence ID" value="NZ_BSTK01000001.1"/>
</dbReference>
<dbReference type="NCBIfam" id="TIGR00711">
    <property type="entry name" value="efflux_EmrB"/>
    <property type="match status" value="1"/>
</dbReference>
<proteinExistence type="predicted"/>
<dbReference type="InterPro" id="IPR011701">
    <property type="entry name" value="MFS"/>
</dbReference>